<reference evidence="8" key="1">
    <citation type="submission" date="2019-08" db="EMBL/GenBank/DDBJ databases">
        <authorList>
            <person name="Kucharzyk K."/>
            <person name="Murdoch R.W."/>
            <person name="Higgins S."/>
            <person name="Loffler F."/>
        </authorList>
    </citation>
    <scope>NUCLEOTIDE SEQUENCE</scope>
</reference>
<evidence type="ECO:0000259" key="7">
    <source>
        <dbReference type="Pfam" id="PF13382"/>
    </source>
</evidence>
<organism evidence="8">
    <name type="scientific">bioreactor metagenome</name>
    <dbReference type="NCBI Taxonomy" id="1076179"/>
    <lineage>
        <taxon>unclassified sequences</taxon>
        <taxon>metagenomes</taxon>
        <taxon>ecological metagenomes</taxon>
    </lineage>
</organism>
<keyword evidence="4" id="KW-0464">Manganese</keyword>
<dbReference type="GO" id="GO:0000034">
    <property type="term" value="F:adenine deaminase activity"/>
    <property type="evidence" value="ECO:0007669"/>
    <property type="project" value="UniProtKB-EC"/>
</dbReference>
<keyword evidence="3 8" id="KW-0378">Hydrolase</keyword>
<dbReference type="EC" id="3.5.4.2" evidence="2"/>
<dbReference type="GO" id="GO:0006146">
    <property type="term" value="P:adenine catabolic process"/>
    <property type="evidence" value="ECO:0007669"/>
    <property type="project" value="InterPro"/>
</dbReference>
<protein>
    <recommendedName>
        <fullName evidence="2">adenine deaminase</fullName>
        <ecNumber evidence="2">3.5.4.2</ecNumber>
    </recommendedName>
</protein>
<evidence type="ECO:0000256" key="1">
    <source>
        <dbReference type="ARBA" id="ARBA00006773"/>
    </source>
</evidence>
<feature type="domain" description="Adenine deaminase C-terminal" evidence="7">
    <location>
        <begin position="374"/>
        <end position="544"/>
    </location>
</feature>
<evidence type="ECO:0000256" key="4">
    <source>
        <dbReference type="ARBA" id="ARBA00023211"/>
    </source>
</evidence>
<name>A0A644U6U8_9ZZZZ</name>
<evidence type="ECO:0000256" key="3">
    <source>
        <dbReference type="ARBA" id="ARBA00022801"/>
    </source>
</evidence>
<dbReference type="InterPro" id="IPR006680">
    <property type="entry name" value="Amidohydro-rel"/>
</dbReference>
<dbReference type="SUPFAM" id="SSF51556">
    <property type="entry name" value="Metallo-dependent hydrolases"/>
    <property type="match status" value="1"/>
</dbReference>
<dbReference type="Pfam" id="PF13382">
    <property type="entry name" value="Adenine_deam_C"/>
    <property type="match status" value="1"/>
</dbReference>
<dbReference type="PANTHER" id="PTHR11113:SF2">
    <property type="entry name" value="ADENINE DEAMINASE"/>
    <property type="match status" value="1"/>
</dbReference>
<gene>
    <name evidence="8" type="primary">ade_6</name>
    <name evidence="8" type="ORF">SDC9_20487</name>
</gene>
<dbReference type="InterPro" id="IPR006679">
    <property type="entry name" value="Adenine_deam"/>
</dbReference>
<feature type="domain" description="Amidohydrolase-related" evidence="6">
    <location>
        <begin position="47"/>
        <end position="322"/>
    </location>
</feature>
<dbReference type="InterPro" id="IPR026912">
    <property type="entry name" value="Adenine_deam_C"/>
</dbReference>
<comment type="similarity">
    <text evidence="1">Belongs to the metallo-dependent hydrolases superfamily. Adenine deaminase family.</text>
</comment>
<evidence type="ECO:0000256" key="2">
    <source>
        <dbReference type="ARBA" id="ARBA00012782"/>
    </source>
</evidence>
<dbReference type="Pfam" id="PF01979">
    <property type="entry name" value="Amidohydro_1"/>
    <property type="match status" value="1"/>
</dbReference>
<sequence>MEVNSASIRISGQVTDVVSGTIFPGEVIVENGRIAAIGRVSVAEDRYILPGLIDAHVHIESSMLLPSEFARLAVAHGTTATVSDPHEIANVLGMDGVKFMISNGRKVPFRFFFGAPSCVPATGFETSGALLGPAEVEELLSWPEIRYLAEMMNFPGVLHQDVEVMAKLAAAAKYGKPVDGHAPGVLGEDARRYAASGISTDHECFTRAEALDKIRAGMKVLIREGSAARNFDELISLIKDYPEMIMFCSDDKHPDDLINGHINLLIKRALKSGYKLMDVLRACTLNPVRHYGLDAGLLQPGDKADFIIIDHPEHFNIQAAYVDGIKVAENGKSLIDRVKEESPNAFNALKLSPGMLRIEAASGRIKVQQALAGQLITEKKAVAASISDGMVVSDPERDILKMIVMNRYSPSVPAMNFVAGFGLKKGAIASTVAHDSHNIIAVGADDASIARAVNMLVEARGGIACVDGPDMLADEGAILPLPVAGIMSADDGFTVAENYKMINRKVRNLGSSLEAPFMTLSFMALLVIPALKLSDKGLFDGNTFSFTSLFE</sequence>
<dbReference type="PANTHER" id="PTHR11113">
    <property type="entry name" value="N-ACETYLGLUCOSAMINE-6-PHOSPHATE DEACETYLASE"/>
    <property type="match status" value="1"/>
</dbReference>
<dbReference type="EMBL" id="VSSQ01000082">
    <property type="protein sequence ID" value="MPL74670.1"/>
    <property type="molecule type" value="Genomic_DNA"/>
</dbReference>
<dbReference type="NCBIfam" id="TIGR01178">
    <property type="entry name" value="ade"/>
    <property type="match status" value="1"/>
</dbReference>
<dbReference type="Gene3D" id="2.30.40.10">
    <property type="entry name" value="Urease, subunit C, domain 1"/>
    <property type="match status" value="1"/>
</dbReference>
<dbReference type="CDD" id="cd01295">
    <property type="entry name" value="AdeC"/>
    <property type="match status" value="1"/>
</dbReference>
<dbReference type="InterPro" id="IPR032466">
    <property type="entry name" value="Metal_Hydrolase"/>
</dbReference>
<dbReference type="AlphaFoldDB" id="A0A644U6U8"/>
<comment type="caution">
    <text evidence="8">The sequence shown here is derived from an EMBL/GenBank/DDBJ whole genome shotgun (WGS) entry which is preliminary data.</text>
</comment>
<evidence type="ECO:0000259" key="6">
    <source>
        <dbReference type="Pfam" id="PF01979"/>
    </source>
</evidence>
<dbReference type="HAMAP" id="MF_01518">
    <property type="entry name" value="Adenine_deamin"/>
    <property type="match status" value="1"/>
</dbReference>
<accession>A0A644U6U8</accession>
<dbReference type="SUPFAM" id="SSF51338">
    <property type="entry name" value="Composite domain of metallo-dependent hydrolases"/>
    <property type="match status" value="1"/>
</dbReference>
<evidence type="ECO:0000313" key="8">
    <source>
        <dbReference type="EMBL" id="MPL74670.1"/>
    </source>
</evidence>
<comment type="catalytic activity">
    <reaction evidence="5">
        <text>adenine + H2O + H(+) = hypoxanthine + NH4(+)</text>
        <dbReference type="Rhea" id="RHEA:23688"/>
        <dbReference type="ChEBI" id="CHEBI:15377"/>
        <dbReference type="ChEBI" id="CHEBI:15378"/>
        <dbReference type="ChEBI" id="CHEBI:16708"/>
        <dbReference type="ChEBI" id="CHEBI:17368"/>
        <dbReference type="ChEBI" id="CHEBI:28938"/>
        <dbReference type="EC" id="3.5.4.2"/>
    </reaction>
</comment>
<evidence type="ECO:0000256" key="5">
    <source>
        <dbReference type="ARBA" id="ARBA00047720"/>
    </source>
</evidence>
<dbReference type="Gene3D" id="3.20.20.140">
    <property type="entry name" value="Metal-dependent hydrolases"/>
    <property type="match status" value="1"/>
</dbReference>
<dbReference type="InterPro" id="IPR011059">
    <property type="entry name" value="Metal-dep_hydrolase_composite"/>
</dbReference>
<proteinExistence type="inferred from homology"/>